<evidence type="ECO:0000256" key="6">
    <source>
        <dbReference type="ARBA" id="ARBA00022519"/>
    </source>
</evidence>
<dbReference type="PANTHER" id="PTHR30040">
    <property type="entry name" value="THIAMINE BIOSYNTHESIS LIPOPROTEIN APBE"/>
    <property type="match status" value="1"/>
</dbReference>
<evidence type="ECO:0000256" key="2">
    <source>
        <dbReference type="ARBA" id="ARBA00008282"/>
    </source>
</evidence>
<dbReference type="GO" id="GO:0005886">
    <property type="term" value="C:plasma membrane"/>
    <property type="evidence" value="ECO:0007669"/>
    <property type="project" value="UniProtKB-SubCell"/>
</dbReference>
<reference evidence="20 21" key="1">
    <citation type="submission" date="2016-10" db="EMBL/GenBank/DDBJ databases">
        <authorList>
            <person name="de Groot N.N."/>
        </authorList>
    </citation>
    <scope>NUCLEOTIDE SEQUENCE [LARGE SCALE GENOMIC DNA]</scope>
    <source>
        <strain evidence="20 21">Nm1</strain>
    </source>
</reference>
<keyword evidence="7" id="KW-0285">Flavoprotein</keyword>
<evidence type="ECO:0000256" key="18">
    <source>
        <dbReference type="ARBA" id="ARBA00060485"/>
    </source>
</evidence>
<keyword evidence="12" id="KW-0460">Magnesium</keyword>
<organism evidence="20 21">
    <name type="scientific">Nitrosomonas halophila</name>
    <dbReference type="NCBI Taxonomy" id="44576"/>
    <lineage>
        <taxon>Bacteria</taxon>
        <taxon>Pseudomonadati</taxon>
        <taxon>Pseudomonadota</taxon>
        <taxon>Betaproteobacteria</taxon>
        <taxon>Nitrosomonadales</taxon>
        <taxon>Nitrosomonadaceae</taxon>
        <taxon>Nitrosomonas</taxon>
    </lineage>
</organism>
<keyword evidence="15 20" id="KW-0449">Lipoprotein</keyword>
<evidence type="ECO:0000313" key="21">
    <source>
        <dbReference type="Proteomes" id="UP000198640"/>
    </source>
</evidence>
<dbReference type="EMBL" id="FNOY01000003">
    <property type="protein sequence ID" value="SDX55380.1"/>
    <property type="molecule type" value="Genomic_DNA"/>
</dbReference>
<keyword evidence="11" id="KW-0274">FAD</keyword>
<dbReference type="RefSeq" id="WP_176973885.1">
    <property type="nucleotide sequence ID" value="NZ_FNOY01000003.1"/>
</dbReference>
<comment type="catalytic activity">
    <reaction evidence="17">
        <text>L-threonyl-[protein] + FAD = FMN-L-threonyl-[protein] + AMP + H(+)</text>
        <dbReference type="Rhea" id="RHEA:36847"/>
        <dbReference type="Rhea" id="RHEA-COMP:11060"/>
        <dbReference type="Rhea" id="RHEA-COMP:11061"/>
        <dbReference type="ChEBI" id="CHEBI:15378"/>
        <dbReference type="ChEBI" id="CHEBI:30013"/>
        <dbReference type="ChEBI" id="CHEBI:57692"/>
        <dbReference type="ChEBI" id="CHEBI:74257"/>
        <dbReference type="ChEBI" id="CHEBI:456215"/>
        <dbReference type="EC" id="2.7.1.180"/>
    </reaction>
</comment>
<dbReference type="SUPFAM" id="SSF143631">
    <property type="entry name" value="ApbE-like"/>
    <property type="match status" value="1"/>
</dbReference>
<dbReference type="Pfam" id="PF04400">
    <property type="entry name" value="NqrM"/>
    <property type="match status" value="1"/>
</dbReference>
<keyword evidence="19" id="KW-1133">Transmembrane helix</keyword>
<comment type="subcellular location">
    <subcellularLocation>
        <location evidence="18">Cell inner membrane</location>
        <topology evidence="18">Lipid-anchor</topology>
        <orientation evidence="18">Periplasmic side</orientation>
    </subcellularLocation>
</comment>
<evidence type="ECO:0000256" key="3">
    <source>
        <dbReference type="ARBA" id="ARBA00011955"/>
    </source>
</evidence>
<evidence type="ECO:0000256" key="4">
    <source>
        <dbReference type="ARBA" id="ARBA00016337"/>
    </source>
</evidence>
<keyword evidence="6" id="KW-0997">Cell inner membrane</keyword>
<evidence type="ECO:0000313" key="20">
    <source>
        <dbReference type="EMBL" id="SDX55380.1"/>
    </source>
</evidence>
<keyword evidence="19" id="KW-0812">Transmembrane</keyword>
<evidence type="ECO:0000256" key="11">
    <source>
        <dbReference type="ARBA" id="ARBA00022827"/>
    </source>
</evidence>
<dbReference type="Pfam" id="PF02424">
    <property type="entry name" value="ApbE"/>
    <property type="match status" value="1"/>
</dbReference>
<name>A0A1H3CMX3_9PROT</name>
<keyword evidence="10" id="KW-0732">Signal</keyword>
<dbReference type="Proteomes" id="UP000198640">
    <property type="component" value="Unassembled WGS sequence"/>
</dbReference>
<evidence type="ECO:0000256" key="13">
    <source>
        <dbReference type="ARBA" id="ARBA00023136"/>
    </source>
</evidence>
<sequence length="424" mass="46134">MKTARHGFLRPILIGMVALLVTALLVTALLARAFLSPSPTLSQLHGYTMGTQYSIKYRHPEALFSPEQAQKQIDSILDTINRTMSTYDQQSELSRLNQATATDWIPISDTLFTVLQAALTIGEQSEGRFDITVGPLVNLWGFGPEFRPEEIPAADAIAAIRQRTGQAMLELDQEIPAVRKAHPNIYIDLSAIAKGYAVDQIAALFDSQGIDHYLVDIGGEIRARGTNAQNNSWQVGIEKPLQHGRSLHRVLPLKNTALATSGDYRNFFELDGRRYSHLIDPTTGWPVENGSTSVTVLAESVMLADAWATALLVSGHARGLRIAEQQGLAVLYLVNQNGALMEYTSSHFPDTHHSRFSQIFLATFLVMGLALIAMAIGVLNGRQPIAGSCGGLGRLGLGCDAGCSRPCASRHTGTQRATKLDSKF</sequence>
<evidence type="ECO:0000256" key="15">
    <source>
        <dbReference type="ARBA" id="ARBA00023288"/>
    </source>
</evidence>
<gene>
    <name evidence="20" type="ORF">SAMN05421881_100363</name>
</gene>
<comment type="similarity">
    <text evidence="2">Belongs to the ApbE family.</text>
</comment>
<keyword evidence="5" id="KW-1003">Cell membrane</keyword>
<evidence type="ECO:0000256" key="5">
    <source>
        <dbReference type="ARBA" id="ARBA00022475"/>
    </source>
</evidence>
<keyword evidence="14" id="KW-0564">Palmitate</keyword>
<dbReference type="GO" id="GO:0046872">
    <property type="term" value="F:metal ion binding"/>
    <property type="evidence" value="ECO:0007669"/>
    <property type="project" value="UniProtKB-KW"/>
</dbReference>
<dbReference type="AlphaFoldDB" id="A0A1H3CMX3"/>
<evidence type="ECO:0000256" key="17">
    <source>
        <dbReference type="ARBA" id="ARBA00048540"/>
    </source>
</evidence>
<feature type="transmembrane region" description="Helical" evidence="19">
    <location>
        <begin position="359"/>
        <end position="379"/>
    </location>
</feature>
<comment type="cofactor">
    <cofactor evidence="1">
        <name>Mg(2+)</name>
        <dbReference type="ChEBI" id="CHEBI:18420"/>
    </cofactor>
</comment>
<proteinExistence type="inferred from homology"/>
<evidence type="ECO:0000256" key="19">
    <source>
        <dbReference type="SAM" id="Phobius"/>
    </source>
</evidence>
<dbReference type="Gene3D" id="3.10.520.10">
    <property type="entry name" value="ApbE-like domains"/>
    <property type="match status" value="1"/>
</dbReference>
<evidence type="ECO:0000256" key="1">
    <source>
        <dbReference type="ARBA" id="ARBA00001946"/>
    </source>
</evidence>
<dbReference type="EC" id="2.7.1.180" evidence="3"/>
<evidence type="ECO:0000256" key="9">
    <source>
        <dbReference type="ARBA" id="ARBA00022723"/>
    </source>
</evidence>
<dbReference type="STRING" id="44576.SAMN05421881_100363"/>
<protein>
    <recommendedName>
        <fullName evidence="4">FAD:protein FMN transferase</fullName>
        <ecNumber evidence="3">2.7.1.180</ecNumber>
    </recommendedName>
    <alternativeName>
        <fullName evidence="16">Flavin transferase</fullName>
    </alternativeName>
</protein>
<dbReference type="FunFam" id="3.10.520.10:FF:000001">
    <property type="entry name" value="FAD:protein FMN transferase"/>
    <property type="match status" value="1"/>
</dbReference>
<evidence type="ECO:0000256" key="10">
    <source>
        <dbReference type="ARBA" id="ARBA00022729"/>
    </source>
</evidence>
<dbReference type="GO" id="GO:0016740">
    <property type="term" value="F:transferase activity"/>
    <property type="evidence" value="ECO:0007669"/>
    <property type="project" value="UniProtKB-KW"/>
</dbReference>
<feature type="transmembrane region" description="Helical" evidence="19">
    <location>
        <begin position="12"/>
        <end position="35"/>
    </location>
</feature>
<dbReference type="InterPro" id="IPR024932">
    <property type="entry name" value="ApbE"/>
</dbReference>
<keyword evidence="9" id="KW-0479">Metal-binding</keyword>
<evidence type="ECO:0000256" key="7">
    <source>
        <dbReference type="ARBA" id="ARBA00022630"/>
    </source>
</evidence>
<evidence type="ECO:0000256" key="8">
    <source>
        <dbReference type="ARBA" id="ARBA00022679"/>
    </source>
</evidence>
<dbReference type="InterPro" id="IPR007495">
    <property type="entry name" value="NqrM"/>
</dbReference>
<keyword evidence="13 19" id="KW-0472">Membrane</keyword>
<keyword evidence="8" id="KW-0808">Transferase</keyword>
<dbReference type="InterPro" id="IPR003374">
    <property type="entry name" value="ApbE-like_sf"/>
</dbReference>
<dbReference type="PANTHER" id="PTHR30040:SF2">
    <property type="entry name" value="FAD:PROTEIN FMN TRANSFERASE"/>
    <property type="match status" value="1"/>
</dbReference>
<evidence type="ECO:0000256" key="16">
    <source>
        <dbReference type="ARBA" id="ARBA00031306"/>
    </source>
</evidence>
<evidence type="ECO:0000256" key="12">
    <source>
        <dbReference type="ARBA" id="ARBA00022842"/>
    </source>
</evidence>
<accession>A0A1H3CMX3</accession>
<evidence type="ECO:0000256" key="14">
    <source>
        <dbReference type="ARBA" id="ARBA00023139"/>
    </source>
</evidence>
<keyword evidence="21" id="KW-1185">Reference proteome</keyword>